<evidence type="ECO:0000313" key="1">
    <source>
        <dbReference type="EMBL" id="MFC3199702.1"/>
    </source>
</evidence>
<name>A0ABV7JRF8_9SPHI</name>
<evidence type="ECO:0000313" key="2">
    <source>
        <dbReference type="Proteomes" id="UP001595526"/>
    </source>
</evidence>
<keyword evidence="2" id="KW-1185">Reference proteome</keyword>
<comment type="caution">
    <text evidence="1">The sequence shown here is derived from an EMBL/GenBank/DDBJ whole genome shotgun (WGS) entry which is preliminary data.</text>
</comment>
<gene>
    <name evidence="1" type="ORF">ACFOET_18940</name>
</gene>
<dbReference type="Proteomes" id="UP001595526">
    <property type="component" value="Unassembled WGS sequence"/>
</dbReference>
<proteinExistence type="predicted"/>
<sequence length="87" mass="9890">MSKMTNLGNDIITILNKRYAPNTMVETSYKNLDLAFKTDDQGVPILLFIGKKDEQGHIKGERYARRLKKSGDGTLLKDHWDHKGKAT</sequence>
<dbReference type="EMBL" id="JBHRTA010000059">
    <property type="protein sequence ID" value="MFC3199702.1"/>
    <property type="molecule type" value="Genomic_DNA"/>
</dbReference>
<reference evidence="2" key="1">
    <citation type="journal article" date="2019" name="Int. J. Syst. Evol. Microbiol.">
        <title>The Global Catalogue of Microorganisms (GCM) 10K type strain sequencing project: providing services to taxonomists for standard genome sequencing and annotation.</title>
        <authorList>
            <consortium name="The Broad Institute Genomics Platform"/>
            <consortium name="The Broad Institute Genome Sequencing Center for Infectious Disease"/>
            <person name="Wu L."/>
            <person name="Ma J."/>
        </authorList>
    </citation>
    <scope>NUCLEOTIDE SEQUENCE [LARGE SCALE GENOMIC DNA]</scope>
    <source>
        <strain evidence="2">KCTC 52416</strain>
    </source>
</reference>
<organism evidence="1 2">
    <name type="scientific">Parapedobacter deserti</name>
    <dbReference type="NCBI Taxonomy" id="1912957"/>
    <lineage>
        <taxon>Bacteria</taxon>
        <taxon>Pseudomonadati</taxon>
        <taxon>Bacteroidota</taxon>
        <taxon>Sphingobacteriia</taxon>
        <taxon>Sphingobacteriales</taxon>
        <taxon>Sphingobacteriaceae</taxon>
        <taxon>Parapedobacter</taxon>
    </lineage>
</organism>
<accession>A0ABV7JRF8</accession>
<dbReference type="RefSeq" id="WP_379025579.1">
    <property type="nucleotide sequence ID" value="NZ_JBHRTA010000059.1"/>
</dbReference>
<protein>
    <submittedName>
        <fullName evidence="1">Uncharacterized protein</fullName>
    </submittedName>
</protein>